<protein>
    <submittedName>
        <fullName evidence="2">Uncharacterized protein</fullName>
    </submittedName>
</protein>
<sequence>MLSAPRNRGNLRSTGSFVPLHRLVRESGCDLIQPDYFAVHGENLQDGVAFNLNLGISCALVHTAPRHQGESPQYGDFCAASLSRSSSPLLTISFAFLAPAPFRRTKESGRTGKGPSDPPRLSQAVVAKGRLSLEPQERSRRYRPLSSPIRFSLRARDAALRMPRVPIWSPPQYWTSLFVAMSPQKYPPVHPSFSDSRGDTLEGTPPPKTPFKSRPPSSFFLSLPRGTPSGANSAPKFSLFRGRTPPNESPDPPDPADSPWGVQGRGAPVLRSVPGLHCHCAKLTESSADRWSLPRWTAGVWGGHVLGDSIPADTATGGLLGRPEKNKMTTALSEVAD</sequence>
<feature type="compositionally biased region" description="Pro residues" evidence="1">
    <location>
        <begin position="247"/>
        <end position="256"/>
    </location>
</feature>
<proteinExistence type="predicted"/>
<feature type="compositionally biased region" description="Low complexity" evidence="1">
    <location>
        <begin position="210"/>
        <end position="225"/>
    </location>
</feature>
<organism evidence="2 3">
    <name type="scientific">Pleurodeles waltl</name>
    <name type="common">Iberian ribbed newt</name>
    <dbReference type="NCBI Taxonomy" id="8319"/>
    <lineage>
        <taxon>Eukaryota</taxon>
        <taxon>Metazoa</taxon>
        <taxon>Chordata</taxon>
        <taxon>Craniata</taxon>
        <taxon>Vertebrata</taxon>
        <taxon>Euteleostomi</taxon>
        <taxon>Amphibia</taxon>
        <taxon>Batrachia</taxon>
        <taxon>Caudata</taxon>
        <taxon>Salamandroidea</taxon>
        <taxon>Salamandridae</taxon>
        <taxon>Pleurodelinae</taxon>
        <taxon>Pleurodeles</taxon>
    </lineage>
</organism>
<evidence type="ECO:0000256" key="1">
    <source>
        <dbReference type="SAM" id="MobiDB-lite"/>
    </source>
</evidence>
<keyword evidence="3" id="KW-1185">Reference proteome</keyword>
<dbReference type="Proteomes" id="UP001066276">
    <property type="component" value="Chromosome 9"/>
</dbReference>
<dbReference type="AlphaFoldDB" id="A0AAV7MXK7"/>
<name>A0AAV7MXK7_PLEWA</name>
<gene>
    <name evidence="2" type="ORF">NDU88_004469</name>
</gene>
<feature type="compositionally biased region" description="Polar residues" evidence="1">
    <location>
        <begin position="328"/>
        <end position="337"/>
    </location>
</feature>
<evidence type="ECO:0000313" key="2">
    <source>
        <dbReference type="EMBL" id="KAJ1107072.1"/>
    </source>
</evidence>
<feature type="region of interest" description="Disordered" evidence="1">
    <location>
        <begin position="189"/>
        <end position="267"/>
    </location>
</feature>
<reference evidence="2" key="1">
    <citation type="journal article" date="2022" name="bioRxiv">
        <title>Sequencing and chromosome-scale assembly of the giantPleurodeles waltlgenome.</title>
        <authorList>
            <person name="Brown T."/>
            <person name="Elewa A."/>
            <person name="Iarovenko S."/>
            <person name="Subramanian E."/>
            <person name="Araus A.J."/>
            <person name="Petzold A."/>
            <person name="Susuki M."/>
            <person name="Suzuki K.-i.T."/>
            <person name="Hayashi T."/>
            <person name="Toyoda A."/>
            <person name="Oliveira C."/>
            <person name="Osipova E."/>
            <person name="Leigh N.D."/>
            <person name="Simon A."/>
            <person name="Yun M.H."/>
        </authorList>
    </citation>
    <scope>NUCLEOTIDE SEQUENCE</scope>
    <source>
        <strain evidence="2">20211129_DDA</strain>
        <tissue evidence="2">Liver</tissue>
    </source>
</reference>
<evidence type="ECO:0000313" key="3">
    <source>
        <dbReference type="Proteomes" id="UP001066276"/>
    </source>
</evidence>
<dbReference type="EMBL" id="JANPWB010000013">
    <property type="protein sequence ID" value="KAJ1107072.1"/>
    <property type="molecule type" value="Genomic_DNA"/>
</dbReference>
<accession>A0AAV7MXK7</accession>
<comment type="caution">
    <text evidence="2">The sequence shown here is derived from an EMBL/GenBank/DDBJ whole genome shotgun (WGS) entry which is preliminary data.</text>
</comment>
<feature type="region of interest" description="Disordered" evidence="1">
    <location>
        <begin position="316"/>
        <end position="337"/>
    </location>
</feature>